<dbReference type="Pfam" id="PF13585">
    <property type="entry name" value="CHU_C"/>
    <property type="match status" value="1"/>
</dbReference>
<dbReference type="Proteomes" id="UP001595616">
    <property type="component" value="Unassembled WGS sequence"/>
</dbReference>
<name>A0ABV7Z1E0_9BACT</name>
<sequence length="685" mass="77354">MKNKYLSFGTIMTALSLFLNVSISAQNICSNSSFEQGGFNPNLNEICGTQALIVTNTSTATNIKYVYDYQGETLESALDSASTQVNHTYPLLYQPKMYTIAQIGQKNGKVSVACKNVIVRPNNTPLHSYFICQSTVEFNIPLSPINDFDRYVIEFGSGVPPIFVSKSQLPFSVQKTFNLPQTYKITGLYTDPSKNCLLNYGFQTIPLNNPNTELPFTPQISKVELLTLKNVKIDYTGPFVADPQFSLFRYEKDQYPAANEIKAGIQTGSYTFDIPDSTKSYCFFVKRNSTCGGQIIESPEICTTPIVSLNFNPQNSKTEISWIAYQKTLKGRTLPPPNLNPQNNISFKQTFIIDKPIIPNQKGEISWATNTYTHGPLDCTTQYTYQVYQDITGSTNFTKFKGKSISNKVNFDPQKLIPPPPTTFWVNTDNYNQIHYKEDLNTWPIEQKNWYLFKLQDTEFKILDSSSTKNTFLTDFTTPQKQETYKIAFRDKCGRLSQLSEKINTIFLSINDLAELRWSLESPFGNSTISGYDLIFISNGTETKIQSFPKEITNGTLDLNTFSSDGKLKLVATPSNNNYPIAASNTIDLKIPLKIFIPTAFTPNNDGINDLLEIKTLKSKIKTFEMKIYNRFGQEILKIDNVEYKWDGKINSTATPSGNYPYTITITTSDNSIKRFGGSIYLLKH</sequence>
<proteinExistence type="predicted"/>
<dbReference type="EMBL" id="JBHRYQ010000002">
    <property type="protein sequence ID" value="MFC3813284.1"/>
    <property type="molecule type" value="Genomic_DNA"/>
</dbReference>
<evidence type="ECO:0000313" key="2">
    <source>
        <dbReference type="EMBL" id="MFC3813284.1"/>
    </source>
</evidence>
<dbReference type="NCBIfam" id="TIGR04131">
    <property type="entry name" value="Bac_Flav_CTERM"/>
    <property type="match status" value="1"/>
</dbReference>
<gene>
    <name evidence="2" type="ORF">ACFOOI_21645</name>
</gene>
<organism evidence="2 3">
    <name type="scientific">Lacihabitans lacunae</name>
    <dbReference type="NCBI Taxonomy" id="1028214"/>
    <lineage>
        <taxon>Bacteria</taxon>
        <taxon>Pseudomonadati</taxon>
        <taxon>Bacteroidota</taxon>
        <taxon>Cytophagia</taxon>
        <taxon>Cytophagales</taxon>
        <taxon>Leadbetterellaceae</taxon>
        <taxon>Lacihabitans</taxon>
    </lineage>
</organism>
<evidence type="ECO:0000256" key="1">
    <source>
        <dbReference type="SAM" id="SignalP"/>
    </source>
</evidence>
<feature type="chain" id="PRO_5046084618" evidence="1">
    <location>
        <begin position="26"/>
        <end position="685"/>
    </location>
</feature>
<keyword evidence="1" id="KW-0732">Signal</keyword>
<evidence type="ECO:0000313" key="3">
    <source>
        <dbReference type="Proteomes" id="UP001595616"/>
    </source>
</evidence>
<dbReference type="RefSeq" id="WP_379840269.1">
    <property type="nucleotide sequence ID" value="NZ_JBHRYQ010000002.1"/>
</dbReference>
<feature type="signal peptide" evidence="1">
    <location>
        <begin position="1"/>
        <end position="25"/>
    </location>
</feature>
<reference evidence="3" key="1">
    <citation type="journal article" date="2019" name="Int. J. Syst. Evol. Microbiol.">
        <title>The Global Catalogue of Microorganisms (GCM) 10K type strain sequencing project: providing services to taxonomists for standard genome sequencing and annotation.</title>
        <authorList>
            <consortium name="The Broad Institute Genomics Platform"/>
            <consortium name="The Broad Institute Genome Sequencing Center for Infectious Disease"/>
            <person name="Wu L."/>
            <person name="Ma J."/>
        </authorList>
    </citation>
    <scope>NUCLEOTIDE SEQUENCE [LARGE SCALE GENOMIC DNA]</scope>
    <source>
        <strain evidence="3">CECT 7956</strain>
    </source>
</reference>
<dbReference type="InterPro" id="IPR026341">
    <property type="entry name" value="T9SS_type_B"/>
</dbReference>
<accession>A0ABV7Z1E0</accession>
<keyword evidence="3" id="KW-1185">Reference proteome</keyword>
<protein>
    <submittedName>
        <fullName evidence="2">Gliding motility-associated C-terminal domain-containing protein</fullName>
    </submittedName>
</protein>
<comment type="caution">
    <text evidence="2">The sequence shown here is derived from an EMBL/GenBank/DDBJ whole genome shotgun (WGS) entry which is preliminary data.</text>
</comment>